<sequence length="152" mass="15889">MADKAAEAVATYIMQYKCIANLNLSNNLHLGPVGVKGIASVLSEDIALERLDLSGCDVGGEGAAALGAMLKANRGLRCLVLANTRLGAQGEHPCGDYASHARMTAIIASVETVKSYLGRDAQKHITLVCYIVISFVALLSVVSSATGKESIR</sequence>
<dbReference type="AlphaFoldDB" id="A0A8J4GHC3"/>
<evidence type="ECO:0000256" key="1">
    <source>
        <dbReference type="ARBA" id="ARBA00004430"/>
    </source>
</evidence>
<organism evidence="3 4">
    <name type="scientific">Volvox reticuliferus</name>
    <dbReference type="NCBI Taxonomy" id="1737510"/>
    <lineage>
        <taxon>Eukaryota</taxon>
        <taxon>Viridiplantae</taxon>
        <taxon>Chlorophyta</taxon>
        <taxon>core chlorophytes</taxon>
        <taxon>Chlorophyceae</taxon>
        <taxon>CS clade</taxon>
        <taxon>Chlamydomonadales</taxon>
        <taxon>Volvocaceae</taxon>
        <taxon>Volvox</taxon>
    </lineage>
</organism>
<keyword evidence="2" id="KW-1133">Transmembrane helix</keyword>
<evidence type="ECO:0000313" key="3">
    <source>
        <dbReference type="EMBL" id="GIM07778.1"/>
    </source>
</evidence>
<dbReference type="SUPFAM" id="SSF52047">
    <property type="entry name" value="RNI-like"/>
    <property type="match status" value="1"/>
</dbReference>
<dbReference type="InterPro" id="IPR032675">
    <property type="entry name" value="LRR_dom_sf"/>
</dbReference>
<keyword evidence="2" id="KW-0472">Membrane</keyword>
<dbReference type="PANTHER" id="PTHR24114">
    <property type="entry name" value="LEUCINE RICH REPEAT FAMILY PROTEIN"/>
    <property type="match status" value="1"/>
</dbReference>
<dbReference type="InterPro" id="IPR001611">
    <property type="entry name" value="Leu-rich_rpt"/>
</dbReference>
<dbReference type="EMBL" id="BNCQ01000025">
    <property type="protein sequence ID" value="GIM07778.1"/>
    <property type="molecule type" value="Genomic_DNA"/>
</dbReference>
<gene>
    <name evidence="3" type="ORF">Vretimale_11851</name>
</gene>
<dbReference type="Proteomes" id="UP000722791">
    <property type="component" value="Unassembled WGS sequence"/>
</dbReference>
<proteinExistence type="predicted"/>
<comment type="subcellular location">
    <subcellularLocation>
        <location evidence="1">Cytoplasm</location>
        <location evidence="1">Cytoskeleton</location>
        <location evidence="1">Cilium axoneme</location>
    </subcellularLocation>
</comment>
<dbReference type="InterPro" id="IPR052394">
    <property type="entry name" value="LRR-containing"/>
</dbReference>
<name>A0A8J4GHC3_9CHLO</name>
<evidence type="ECO:0000256" key="2">
    <source>
        <dbReference type="SAM" id="Phobius"/>
    </source>
</evidence>
<feature type="transmembrane region" description="Helical" evidence="2">
    <location>
        <begin position="125"/>
        <end position="146"/>
    </location>
</feature>
<dbReference type="SMART" id="SM00368">
    <property type="entry name" value="LRR_RI"/>
    <property type="match status" value="2"/>
</dbReference>
<evidence type="ECO:0000313" key="4">
    <source>
        <dbReference type="Proteomes" id="UP000722791"/>
    </source>
</evidence>
<dbReference type="Gene3D" id="3.80.10.10">
    <property type="entry name" value="Ribonuclease Inhibitor"/>
    <property type="match status" value="1"/>
</dbReference>
<reference evidence="3" key="1">
    <citation type="journal article" date="2021" name="Proc. Natl. Acad. Sci. U.S.A.">
        <title>Three genomes in the algal genus Volvox reveal the fate of a haploid sex-determining region after a transition to homothallism.</title>
        <authorList>
            <person name="Yamamoto K."/>
            <person name="Hamaji T."/>
            <person name="Kawai-Toyooka H."/>
            <person name="Matsuzaki R."/>
            <person name="Takahashi F."/>
            <person name="Nishimura Y."/>
            <person name="Kawachi M."/>
            <person name="Noguchi H."/>
            <person name="Minakuchi Y."/>
            <person name="Umen J.G."/>
            <person name="Toyoda A."/>
            <person name="Nozaki H."/>
        </authorList>
    </citation>
    <scope>NUCLEOTIDE SEQUENCE</scope>
    <source>
        <strain evidence="3">NIES-3785</strain>
    </source>
</reference>
<keyword evidence="2" id="KW-0812">Transmembrane</keyword>
<protein>
    <submittedName>
        <fullName evidence="3">Uncharacterized protein</fullName>
    </submittedName>
</protein>
<comment type="caution">
    <text evidence="3">The sequence shown here is derived from an EMBL/GenBank/DDBJ whole genome shotgun (WGS) entry which is preliminary data.</text>
</comment>
<accession>A0A8J4GHC3</accession>
<dbReference type="PANTHER" id="PTHR24114:SF2">
    <property type="entry name" value="F-BOX DOMAIN-CONTAINING PROTEIN-RELATED"/>
    <property type="match status" value="1"/>
</dbReference>
<dbReference type="GO" id="GO:0005930">
    <property type="term" value="C:axoneme"/>
    <property type="evidence" value="ECO:0007669"/>
    <property type="project" value="UniProtKB-SubCell"/>
</dbReference>
<dbReference type="Pfam" id="PF13516">
    <property type="entry name" value="LRR_6"/>
    <property type="match status" value="1"/>
</dbReference>